<dbReference type="PANTHER" id="PTHR43308">
    <property type="entry name" value="OUTER MEMBRANE PROTEIN ALPHA-RELATED"/>
    <property type="match status" value="1"/>
</dbReference>
<evidence type="ECO:0000256" key="1">
    <source>
        <dbReference type="SAM" id="MobiDB-lite"/>
    </source>
</evidence>
<name>A0ABV4V700_9BACL</name>
<comment type="caution">
    <text evidence="4">The sequence shown here is derived from an EMBL/GenBank/DDBJ whole genome shotgun (WGS) entry which is preliminary data.</text>
</comment>
<feature type="chain" id="PRO_5046083377" evidence="2">
    <location>
        <begin position="28"/>
        <end position="1226"/>
    </location>
</feature>
<evidence type="ECO:0000259" key="3">
    <source>
        <dbReference type="PROSITE" id="PS51272"/>
    </source>
</evidence>
<dbReference type="InterPro" id="IPR001119">
    <property type="entry name" value="SLH_dom"/>
</dbReference>
<dbReference type="Pfam" id="PF00395">
    <property type="entry name" value="SLH"/>
    <property type="match status" value="3"/>
</dbReference>
<reference evidence="4 5" key="1">
    <citation type="submission" date="2024-09" db="EMBL/GenBank/DDBJ databases">
        <authorList>
            <person name="Makale K.P.P."/>
            <person name="Makhzoum A."/>
            <person name="Rantong G."/>
            <person name="Rahube T.O."/>
        </authorList>
    </citation>
    <scope>NUCLEOTIDE SEQUENCE [LARGE SCALE GENOMIC DNA]</scope>
    <source>
        <strain evidence="4 5">KM_D13</strain>
    </source>
</reference>
<dbReference type="PROSITE" id="PS51272">
    <property type="entry name" value="SLH"/>
    <property type="match status" value="3"/>
</dbReference>
<organism evidence="4 5">
    <name type="scientific">Paenibacillus oleatilyticus</name>
    <dbReference type="NCBI Taxonomy" id="2594886"/>
    <lineage>
        <taxon>Bacteria</taxon>
        <taxon>Bacillati</taxon>
        <taxon>Bacillota</taxon>
        <taxon>Bacilli</taxon>
        <taxon>Bacillales</taxon>
        <taxon>Paenibacillaceae</taxon>
        <taxon>Paenibacillus</taxon>
    </lineage>
</organism>
<keyword evidence="2" id="KW-0732">Signal</keyword>
<feature type="signal peptide" evidence="2">
    <location>
        <begin position="1"/>
        <end position="27"/>
    </location>
</feature>
<evidence type="ECO:0000313" key="5">
    <source>
        <dbReference type="Proteomes" id="UP001575622"/>
    </source>
</evidence>
<feature type="region of interest" description="Disordered" evidence="1">
    <location>
        <begin position="787"/>
        <end position="817"/>
    </location>
</feature>
<dbReference type="PANTHER" id="PTHR43308:SF5">
    <property type="entry name" value="S-LAYER PROTEIN _ PEPTIDOGLYCAN ENDO-BETA-N-ACETYLGLUCOSAMINIDASE"/>
    <property type="match status" value="1"/>
</dbReference>
<dbReference type="SUPFAM" id="SSF49464">
    <property type="entry name" value="Carboxypeptidase regulatory domain-like"/>
    <property type="match status" value="2"/>
</dbReference>
<dbReference type="EMBL" id="JBHDLN010000017">
    <property type="protein sequence ID" value="MFB0845856.1"/>
    <property type="molecule type" value="Genomic_DNA"/>
</dbReference>
<dbReference type="SUPFAM" id="SSF49452">
    <property type="entry name" value="Starch-binding domain-like"/>
    <property type="match status" value="3"/>
</dbReference>
<dbReference type="InterPro" id="IPR013784">
    <property type="entry name" value="Carb-bd-like_fold"/>
</dbReference>
<feature type="compositionally biased region" description="Low complexity" evidence="1">
    <location>
        <begin position="787"/>
        <end position="800"/>
    </location>
</feature>
<dbReference type="InterPro" id="IPR008969">
    <property type="entry name" value="CarboxyPept-like_regulatory"/>
</dbReference>
<dbReference type="Pfam" id="PF13620">
    <property type="entry name" value="CarboxypepD_reg"/>
    <property type="match status" value="3"/>
</dbReference>
<feature type="domain" description="SLH" evidence="3">
    <location>
        <begin position="1166"/>
        <end position="1226"/>
    </location>
</feature>
<feature type="domain" description="SLH" evidence="3">
    <location>
        <begin position="1096"/>
        <end position="1159"/>
    </location>
</feature>
<protein>
    <submittedName>
        <fullName evidence="4">Carboxypeptidase regulatory-like domain-containing protein</fullName>
    </submittedName>
</protein>
<accession>A0ABV4V700</accession>
<feature type="domain" description="SLH" evidence="3">
    <location>
        <begin position="1036"/>
        <end position="1095"/>
    </location>
</feature>
<evidence type="ECO:0000313" key="4">
    <source>
        <dbReference type="EMBL" id="MFB0845856.1"/>
    </source>
</evidence>
<dbReference type="Proteomes" id="UP001575622">
    <property type="component" value="Unassembled WGS sequence"/>
</dbReference>
<proteinExistence type="predicted"/>
<gene>
    <name evidence="4" type="ORF">ACEU3E_27070</name>
</gene>
<evidence type="ECO:0000256" key="2">
    <source>
        <dbReference type="SAM" id="SignalP"/>
    </source>
</evidence>
<dbReference type="RefSeq" id="WP_373955882.1">
    <property type="nucleotide sequence ID" value="NZ_JBHDLN010000017.1"/>
</dbReference>
<keyword evidence="5" id="KW-1185">Reference proteome</keyword>
<dbReference type="Gene3D" id="2.60.40.1120">
    <property type="entry name" value="Carboxypeptidase-like, regulatory domain"/>
    <property type="match status" value="5"/>
</dbReference>
<sequence length="1226" mass="129171">MFLSKRIVIQVLLILSLATGLPVSAFADTAPNSSAAKGTVTGGVTDRSGKPIPNAAVVALDSRGQTVAQNITNPDGNYRLNVTPGTYTIEAVYETEGSSSSVTVSSDQTKNANFSLNTLLFGGVVAISGANGPLPSGTKVRLIDENTGFMYNETSVSPDGAFKVPINEGSYTVAAYSSQDESYYGSVSGLTTDSSKSPLTINLNPAGKVSGTVQSASGLKTKFKVKALNQQGMILNETRADENGLYTLAVPTGRITIVAAAENEKGTQASAEATIVPGPTTVNLTIMNSGLKASLANAPTDATGRVRVFDLLGNAYAPDAEPSSPNGTYAFSLPPGTYIVKASAGAYARVSQPVTLAPGKNESVAITLGNAGTLSGKISYPNSRPKASFEDISITVQDKNGQVVDKLAPLHDGSYETMLPVGNYRITAAAGDSIAVRENLSILEGQISPYDPTINPTEINGKVTEADGTTIRYATIVALSQDGSSYSFTTSKEDGTYSLKVPPGSYTLKTMHYHKVALNKNISVSRGSSVAVNPVLGAAGIFNGYISNGKTNVGGASAIVLDQTQTPVDRIATHADTGFFSLMLPAGQYTVDSKSFDGNQTPTSITVAAEQTLHQNLTTEAGKIGGKIFAADGKTPLGGVIVRATNEAYSNYTKTNGDGTFALFVPAGTYTLTAEKSNLGSITKNVAVSKEKDAFVQASLQSNGVVAGRITNGSNSAAQAWVKVYDSADGLLLEKIQTGQDGAFSITLPAGTYVFKAESAGFVSVEARVTAMADKIVVNDMTLYTPSGNSSDSGTSSSGQGTAGSAGGSQPSPKPNAAEVVLYSGKDGIVAKETNSFGQTVSKISIDKNKLAAALQTANSVIVQIDHADDLTKVELPAESFQNPDKVQADALITLRTDAMEYKLPVRVLHTWTQSLTTFQNIKITVAIEKLSSSTNEKIIKTNQLTGTLLPNPLDFKITAEGSNGLSQELVNFGSVYVERKIIVPGTIPNRDHVAAVTIDPVTYEATFIPSYIEKGENASTVKIFSTHNSIYTVVTAHHTFDDIVGHWAESDIQRLASKFIVKGMTDKLYEPDKKITRAEFTSLLVRSLGLLEDSGYATFHDIQPKDWYAGAVGAAVKAGLVNGFENGAFEPNGSITREQMAIMINRALKAAGSDSSSKEEADMRINKFKDREAISEWSAASVEQVVRTGIIEGMTDTTFEPSLDSTRAQVATVLNRFLQYVKFTN</sequence>
<dbReference type="InterPro" id="IPR051465">
    <property type="entry name" value="Cell_Envelope_Struct_Comp"/>
</dbReference>